<protein>
    <submittedName>
        <fullName evidence="1">Uncharacterized protein</fullName>
    </submittedName>
</protein>
<dbReference type="AlphaFoldDB" id="A0A5B7F1A6"/>
<accession>A0A5B7F1A6</accession>
<sequence length="119" mass="13063">MDNLGQPNEGADSLVQRGLQDETVTSCSQYTMSYVRRKIKHHVSSNISAELVHCCHTGSLDGHHCVNSVHGDTEVSEELLRLYSLVHRSTTHTLVTPETPGGGSRVKWRAAETLPLGEN</sequence>
<proteinExistence type="predicted"/>
<reference evidence="1 2" key="1">
    <citation type="submission" date="2019-05" db="EMBL/GenBank/DDBJ databases">
        <title>Another draft genome of Portunus trituberculatus and its Hox gene families provides insights of decapod evolution.</title>
        <authorList>
            <person name="Jeong J.-H."/>
            <person name="Song I."/>
            <person name="Kim S."/>
            <person name="Choi T."/>
            <person name="Kim D."/>
            <person name="Ryu S."/>
            <person name="Kim W."/>
        </authorList>
    </citation>
    <scope>NUCLEOTIDE SEQUENCE [LARGE SCALE GENOMIC DNA]</scope>
    <source>
        <tissue evidence="1">Muscle</tissue>
    </source>
</reference>
<name>A0A5B7F1A6_PORTR</name>
<evidence type="ECO:0000313" key="1">
    <source>
        <dbReference type="EMBL" id="MPC39019.1"/>
    </source>
</evidence>
<evidence type="ECO:0000313" key="2">
    <source>
        <dbReference type="Proteomes" id="UP000324222"/>
    </source>
</evidence>
<gene>
    <name evidence="1" type="ORF">E2C01_032538</name>
</gene>
<dbReference type="EMBL" id="VSRR010004234">
    <property type="protein sequence ID" value="MPC39019.1"/>
    <property type="molecule type" value="Genomic_DNA"/>
</dbReference>
<organism evidence="1 2">
    <name type="scientific">Portunus trituberculatus</name>
    <name type="common">Swimming crab</name>
    <name type="synonym">Neptunus trituberculatus</name>
    <dbReference type="NCBI Taxonomy" id="210409"/>
    <lineage>
        <taxon>Eukaryota</taxon>
        <taxon>Metazoa</taxon>
        <taxon>Ecdysozoa</taxon>
        <taxon>Arthropoda</taxon>
        <taxon>Crustacea</taxon>
        <taxon>Multicrustacea</taxon>
        <taxon>Malacostraca</taxon>
        <taxon>Eumalacostraca</taxon>
        <taxon>Eucarida</taxon>
        <taxon>Decapoda</taxon>
        <taxon>Pleocyemata</taxon>
        <taxon>Brachyura</taxon>
        <taxon>Eubrachyura</taxon>
        <taxon>Portunoidea</taxon>
        <taxon>Portunidae</taxon>
        <taxon>Portuninae</taxon>
        <taxon>Portunus</taxon>
    </lineage>
</organism>
<keyword evidence="2" id="KW-1185">Reference proteome</keyword>
<comment type="caution">
    <text evidence="1">The sequence shown here is derived from an EMBL/GenBank/DDBJ whole genome shotgun (WGS) entry which is preliminary data.</text>
</comment>
<dbReference type="Proteomes" id="UP000324222">
    <property type="component" value="Unassembled WGS sequence"/>
</dbReference>